<evidence type="ECO:0000259" key="8">
    <source>
        <dbReference type="Pfam" id="PF05041"/>
    </source>
</evidence>
<proteinExistence type="inferred from homology"/>
<dbReference type="Pfam" id="PF05041">
    <property type="entry name" value="Pecanex_C"/>
    <property type="match status" value="1"/>
</dbReference>
<evidence type="ECO:0000256" key="1">
    <source>
        <dbReference type="ARBA" id="ARBA00004141"/>
    </source>
</evidence>
<feature type="compositionally biased region" description="Polar residues" evidence="7">
    <location>
        <begin position="263"/>
        <end position="299"/>
    </location>
</feature>
<evidence type="ECO:0000256" key="7">
    <source>
        <dbReference type="SAM" id="MobiDB-lite"/>
    </source>
</evidence>
<feature type="transmembrane region" description="Helical" evidence="6">
    <location>
        <begin position="1220"/>
        <end position="1237"/>
    </location>
</feature>
<feature type="transmembrane region" description="Helical" evidence="6">
    <location>
        <begin position="1110"/>
        <end position="1130"/>
    </location>
</feature>
<keyword evidence="3 6" id="KW-0812">Transmembrane</keyword>
<reference evidence="10" key="1">
    <citation type="submission" date="2020-12" db="UniProtKB">
        <authorList>
            <consortium name="WormBaseParasite"/>
        </authorList>
    </citation>
    <scope>IDENTIFICATION</scope>
    <source>
        <strain evidence="10">MHco3</strain>
    </source>
</reference>
<dbReference type="PANTHER" id="PTHR12372">
    <property type="entry name" value="PECANEX"/>
    <property type="match status" value="1"/>
</dbReference>
<feature type="transmembrane region" description="Helical" evidence="6">
    <location>
        <begin position="946"/>
        <end position="963"/>
    </location>
</feature>
<protein>
    <recommendedName>
        <fullName evidence="6">Pecanex-like protein</fullName>
    </recommendedName>
</protein>
<feature type="transmembrane region" description="Helical" evidence="6">
    <location>
        <begin position="970"/>
        <end position="986"/>
    </location>
</feature>
<dbReference type="WBParaSite" id="HCON_00040140-00001">
    <property type="protein sequence ID" value="HCON_00040140-00001"/>
    <property type="gene ID" value="HCON_00040140"/>
</dbReference>
<feature type="transmembrane region" description="Helical" evidence="6">
    <location>
        <begin position="992"/>
        <end position="1010"/>
    </location>
</feature>
<evidence type="ECO:0000256" key="2">
    <source>
        <dbReference type="ARBA" id="ARBA00010170"/>
    </source>
</evidence>
<organism evidence="9 10">
    <name type="scientific">Haemonchus contortus</name>
    <name type="common">Barber pole worm</name>
    <dbReference type="NCBI Taxonomy" id="6289"/>
    <lineage>
        <taxon>Eukaryota</taxon>
        <taxon>Metazoa</taxon>
        <taxon>Ecdysozoa</taxon>
        <taxon>Nematoda</taxon>
        <taxon>Chromadorea</taxon>
        <taxon>Rhabditida</taxon>
        <taxon>Rhabditina</taxon>
        <taxon>Rhabditomorpha</taxon>
        <taxon>Strongyloidea</taxon>
        <taxon>Trichostrongylidae</taxon>
        <taxon>Haemonchus</taxon>
    </lineage>
</organism>
<evidence type="ECO:0000313" key="9">
    <source>
        <dbReference type="Proteomes" id="UP000025227"/>
    </source>
</evidence>
<feature type="domain" description="Pecanex C-terminal" evidence="8">
    <location>
        <begin position="1612"/>
        <end position="1835"/>
    </location>
</feature>
<feature type="transmembrane region" description="Helical" evidence="6">
    <location>
        <begin position="1249"/>
        <end position="1269"/>
    </location>
</feature>
<evidence type="ECO:0000256" key="6">
    <source>
        <dbReference type="RuleBase" id="RU367089"/>
    </source>
</evidence>
<accession>A0A7I4Y3J5</accession>
<feature type="transmembrane region" description="Helical" evidence="6">
    <location>
        <begin position="866"/>
        <end position="883"/>
    </location>
</feature>
<feature type="transmembrane region" description="Helical" evidence="6">
    <location>
        <begin position="1085"/>
        <end position="1104"/>
    </location>
</feature>
<feature type="region of interest" description="Disordered" evidence="7">
    <location>
        <begin position="263"/>
        <end position="303"/>
    </location>
</feature>
<dbReference type="GO" id="GO:0016020">
    <property type="term" value="C:membrane"/>
    <property type="evidence" value="ECO:0007669"/>
    <property type="project" value="UniProtKB-SubCell"/>
</dbReference>
<evidence type="ECO:0000256" key="4">
    <source>
        <dbReference type="ARBA" id="ARBA00022989"/>
    </source>
</evidence>
<evidence type="ECO:0000313" key="10">
    <source>
        <dbReference type="WBParaSite" id="HCON_00040140-00001"/>
    </source>
</evidence>
<feature type="region of interest" description="Disordered" evidence="7">
    <location>
        <begin position="581"/>
        <end position="621"/>
    </location>
</feature>
<dbReference type="GO" id="GO:0005783">
    <property type="term" value="C:endoplasmic reticulum"/>
    <property type="evidence" value="ECO:0007669"/>
    <property type="project" value="TreeGrafter"/>
</dbReference>
<feature type="transmembrane region" description="Helical" evidence="6">
    <location>
        <begin position="61"/>
        <end position="82"/>
    </location>
</feature>
<feature type="compositionally biased region" description="Basic and acidic residues" evidence="7">
    <location>
        <begin position="1964"/>
        <end position="1973"/>
    </location>
</feature>
<feature type="region of interest" description="Disordered" evidence="7">
    <location>
        <begin position="1939"/>
        <end position="1982"/>
    </location>
</feature>
<feature type="transmembrane region" description="Helical" evidence="6">
    <location>
        <begin position="36"/>
        <end position="54"/>
    </location>
</feature>
<dbReference type="InterPro" id="IPR007735">
    <property type="entry name" value="Pecanex_C"/>
</dbReference>
<keyword evidence="5 6" id="KW-0472">Membrane</keyword>
<feature type="region of interest" description="Disordered" evidence="7">
    <location>
        <begin position="198"/>
        <end position="250"/>
    </location>
</feature>
<dbReference type="PANTHER" id="PTHR12372:SF7">
    <property type="entry name" value="PROTEIN PECANEX"/>
    <property type="match status" value="1"/>
</dbReference>
<sequence>MTVTTHIAEILRQGIWASLTGGWYYEPSHSIFCNTVHLYLWLVLLIIPFVVGLVTSGAFSLSLLIGYICFIGALFAILKTLVSRVHVVFDTSEPIITTKILSDTNNASRTDGDIVEQDEEDGLEMVEMQEIRRRITDSELVINHPRGDRRRVRIENDLNELAKVSKTIAVVQKRIGIEEDSDEDTKDKVVEVQDIAIVEEAPNHDSETELSMQESNADSTDSSTKRELSSAMARKMSEPVMTSDGRNKEHNLEELYSTVRRANSSLEASSRPTDKSMLSQASLDQARQSTHKSYPSKMSSAEEFHTDGLKARAAKKDDVIGPLRDVGMSSIKDKSSSMSAKSLELATDAEYGTIDVKEEEENHYEEIDQPSTSTAFREVENPYSTIEPKRRKPKITKITDDAVPSTSGWYPVVVSLGEANQPKAAAISKAPDERASGADIKVEITKFLEELIEKHPETLDVIENVRQSRLGRGSVPHRVPQMFRLHGVPSRRRSSSSSVAGLSDMALRDGTHVAAGHEDTSQGAVHSFQDNDGMWWTYAFDEHGVGTAQPLGSGRALMELLQSTQDAQAGRGRLDVLPESAYASSDEDGEPCSSRNVGNLPGMSVGSTRRERALSSSSNESYTYIPQLPTTVFHAPTGTGASRASSRHQMVSFANVASRLRAAVRQSDGLAIGTDGPESSASQLTRSILDRRDLRAREDSGPPFQENFLARLDSGSSAGGGMSSRFRFLSELGLAVLPTGGTNPIPLDYAAAPARRTSSVKKSYYYKMKVFPKTNKSFKLKLDRLSVSALFDRNRSALSCIFDVLLACLVSFLAGLVLATGIYFDIWLFLLAFTVAGAHFSLLKSVQPDASSPIHGFNWLVSYSRPVYFCIGAVIVLTLHHFADDPDYKKIPWNWNPYRLYEASGEMILLAFRDLFATFLVMLPFAFTMGWLPQVNTLTHHILEQLEMHIFGGTASLGVWSALIQIMKSLFGWGLLAGLCHLAYTVDPSTTQTPAFSAFLAAAVATSYLLSRFSSNPQLFVILCRATVSSEQALNGTGSSSRLCCASSSDQSEDERIKDTDELDVSDPLPGRLREAVVLRARHDVLFSAFLSLLVFALHSTSLFTATQPYFTVVVIPICIAFGIINHYIYEQLRTHTPWKLIAKPILHSHEYTQFESPDEAKLMNFEIIHVWMLAIEKNVLYPLVAMAVLTECGWLLPVARIIAPLITLRLLRGGFSHPQLIYVPLALAFTVTRFDWKTGSPFGIPEQISPATLFPLILYILIVFYPKWLELYLKMSFVMAYVAPWQISWGSAFHAFAQPFSIPHSALIWTQTVVSSLISAPLNPFLGSSFFTTSYVRPVKFWERDYNTKRSDASNTTLASQIDRGPMMDDSNLNAVFYEHLTRSLQKSLAGDLLMGRWATSVQPGDCFILASFYLNCLVHIIEVGNGFVTFQLRGLEFRGTYCHQREVEAISDDQTQGTGCCCCAPGSLPGFLSLNTAWSLRWLAWEVVTGKYIIDGYSITDNSAVNLLQVHELRRLLVTLYVKCIVYYALASNKLQIWLANETVRSTLEPIVANPRYADVDHLFCSTNDEDFDMNEMGISRSSFSEWYSMWITHCLNKRSERNADEELNAEHVTCLCYVLSLLGRRALGAASYNRHSNAAESFLCGLHALFKGDFRITCQRDEWVFADMDLLRCVISPAVKMALKLHQDHFAAPDDFDDPESLYDLIADHQTKLFISHEHDPAWRRAIIANTPSLLALRHMYDEGQDDYKIIMLNRMHLNMRVIKLNRECVRAFWAGQQQELIFLRNRNPERGSIQNARQVLRNMINSSADQPVGYPIYVSPLTTSFAETHSQMPSIVGPPVTLEFIGSAIRKAWNALRAHFGPSGSSSLGLQSSCGPTVPPIALQQLSAMQPPQKATAACETDDRTSTASAHVENSIVHMTPDGSARVTLARRVAGSGDTPPGMSKFSSTDSVPQGLAKRITSDRKGDEKESVEEEEGYEEVKDTGLWVRIDDPEQVFRYLNEPLKSTGEPLVVWPSEEIRQISGRNSWFCQPMEGLMGRVMFTWHPNHPNRKLRSHIGDAIHLVAVPEMACSLVPVSEKGCSALKADRILELITGEHRKEYLAFVKKIQKDLESL</sequence>
<name>A0A7I4Y3J5_HAECO</name>
<feature type="transmembrane region" description="Helical" evidence="6">
    <location>
        <begin position="826"/>
        <end position="846"/>
    </location>
</feature>
<keyword evidence="4 6" id="KW-1133">Transmembrane helix</keyword>
<dbReference type="InterPro" id="IPR039797">
    <property type="entry name" value="Pecanex"/>
</dbReference>
<feature type="transmembrane region" description="Helical" evidence="6">
    <location>
        <begin position="796"/>
        <end position="819"/>
    </location>
</feature>
<comment type="similarity">
    <text evidence="2 6">Belongs to the pecanex family.</text>
</comment>
<keyword evidence="9" id="KW-1185">Reference proteome</keyword>
<dbReference type="OMA" id="QDHFTAG"/>
<comment type="subcellular location">
    <subcellularLocation>
        <location evidence="1 6">Membrane</location>
        <topology evidence="1 6">Multi-pass membrane protein</topology>
    </subcellularLocation>
</comment>
<evidence type="ECO:0000256" key="5">
    <source>
        <dbReference type="ARBA" id="ARBA00023136"/>
    </source>
</evidence>
<evidence type="ECO:0000256" key="3">
    <source>
        <dbReference type="ARBA" id="ARBA00022692"/>
    </source>
</evidence>
<feature type="compositionally biased region" description="Polar residues" evidence="7">
    <location>
        <begin position="209"/>
        <end position="222"/>
    </location>
</feature>
<dbReference type="OrthoDB" id="10037631at2759"/>
<feature type="transmembrane region" description="Helical" evidence="6">
    <location>
        <begin position="915"/>
        <end position="934"/>
    </location>
</feature>
<dbReference type="Proteomes" id="UP000025227">
    <property type="component" value="Unplaced"/>
</dbReference>
<dbReference type="GO" id="GO:0007029">
    <property type="term" value="P:endoplasmic reticulum organization"/>
    <property type="evidence" value="ECO:0007669"/>
    <property type="project" value="TreeGrafter"/>
</dbReference>